<evidence type="ECO:0000313" key="6">
    <source>
        <dbReference type="Proteomes" id="UP000838412"/>
    </source>
</evidence>
<keyword evidence="4" id="KW-1133">Transmembrane helix</keyword>
<keyword evidence="4" id="KW-0472">Membrane</keyword>
<dbReference type="PROSITE" id="PS51450">
    <property type="entry name" value="LRR"/>
    <property type="match status" value="2"/>
</dbReference>
<sequence>MFDCQCPNRYEKEKCPCSWVGHRGTTYNHGHCLDSVPTGFVKETKKIYINHLRSSTLLEWSFPNISDLRRLWIQRSNVSSIRPGAFRGLSFLRELRLVDNRISRLEPDAFLGLETLEHLFLDKNAISAMSQYAFRGLPHLATLHLTNNRLTSLPVNVLLQPTALTMADLRNNSITTIDSDVTRFKRNLRFRIEDNVLRCDGNLTWFICNLPHLKQISNRNNLTCASPGDVQGTALSAMRKDVCPTTTAALPPSTENRSRIESVNQDTSNVSISSPYNETIPAEDGSERSATKDNEPVSRQTTEMDHVIILPGGDPITNKNDDSTYILAMTSAVAVPLLFVLASVGVLFIYKRWREASLADHNEPTRRDDEPTSPETDRSLEIEPYAVTYAEGKQASDNSADRETNPAAQNQISGDDNTIQP</sequence>
<feature type="transmembrane region" description="Helical" evidence="4">
    <location>
        <begin position="325"/>
        <end position="350"/>
    </location>
</feature>
<dbReference type="Gene3D" id="3.80.10.10">
    <property type="entry name" value="Ribonuclease Inhibitor"/>
    <property type="match status" value="1"/>
</dbReference>
<keyword evidence="4" id="KW-0812">Transmembrane</keyword>
<name>A0A8J9VYV4_BRALA</name>
<dbReference type="InterPro" id="IPR003591">
    <property type="entry name" value="Leu-rich_rpt_typical-subtyp"/>
</dbReference>
<dbReference type="SUPFAM" id="SSF52058">
    <property type="entry name" value="L domain-like"/>
    <property type="match status" value="1"/>
</dbReference>
<feature type="compositionally biased region" description="Polar residues" evidence="3">
    <location>
        <begin position="406"/>
        <end position="421"/>
    </location>
</feature>
<dbReference type="InterPro" id="IPR051295">
    <property type="entry name" value="LGI_related"/>
</dbReference>
<feature type="region of interest" description="Disordered" evidence="3">
    <location>
        <begin position="360"/>
        <end position="421"/>
    </location>
</feature>
<dbReference type="OrthoDB" id="546383at2759"/>
<evidence type="ECO:0000313" key="5">
    <source>
        <dbReference type="EMBL" id="CAH1239307.1"/>
    </source>
</evidence>
<feature type="compositionally biased region" description="Basic and acidic residues" evidence="3">
    <location>
        <begin position="360"/>
        <end position="381"/>
    </location>
</feature>
<feature type="region of interest" description="Disordered" evidence="3">
    <location>
        <begin position="245"/>
        <end position="315"/>
    </location>
</feature>
<evidence type="ECO:0000256" key="2">
    <source>
        <dbReference type="ARBA" id="ARBA00022737"/>
    </source>
</evidence>
<evidence type="ECO:0000256" key="3">
    <source>
        <dbReference type="SAM" id="MobiDB-lite"/>
    </source>
</evidence>
<dbReference type="EMBL" id="OV696696">
    <property type="protein sequence ID" value="CAH1239307.1"/>
    <property type="molecule type" value="Genomic_DNA"/>
</dbReference>
<feature type="compositionally biased region" description="Basic and acidic residues" evidence="3">
    <location>
        <begin position="285"/>
        <end position="306"/>
    </location>
</feature>
<feature type="compositionally biased region" description="Polar residues" evidence="3">
    <location>
        <begin position="261"/>
        <end position="277"/>
    </location>
</feature>
<dbReference type="PANTHER" id="PTHR24367:SF318">
    <property type="entry name" value="LEUCINE-RICH GLIOMA-INACTIVATED PROTEIN 1-LIKE"/>
    <property type="match status" value="1"/>
</dbReference>
<keyword evidence="6" id="KW-1185">Reference proteome</keyword>
<organism evidence="5 6">
    <name type="scientific">Branchiostoma lanceolatum</name>
    <name type="common">Common lancelet</name>
    <name type="synonym">Amphioxus lanceolatum</name>
    <dbReference type="NCBI Taxonomy" id="7740"/>
    <lineage>
        <taxon>Eukaryota</taxon>
        <taxon>Metazoa</taxon>
        <taxon>Chordata</taxon>
        <taxon>Cephalochordata</taxon>
        <taxon>Leptocardii</taxon>
        <taxon>Amphioxiformes</taxon>
        <taxon>Branchiostomatidae</taxon>
        <taxon>Branchiostoma</taxon>
    </lineage>
</organism>
<evidence type="ECO:0000256" key="4">
    <source>
        <dbReference type="SAM" id="Phobius"/>
    </source>
</evidence>
<proteinExistence type="predicted"/>
<keyword evidence="2" id="KW-0677">Repeat</keyword>
<keyword evidence="1" id="KW-0433">Leucine-rich repeat</keyword>
<protein>
    <submittedName>
        <fullName evidence="5">SLITRK6 protein</fullName>
    </submittedName>
</protein>
<evidence type="ECO:0000256" key="1">
    <source>
        <dbReference type="ARBA" id="ARBA00022614"/>
    </source>
</evidence>
<dbReference type="InterPro" id="IPR001611">
    <property type="entry name" value="Leu-rich_rpt"/>
</dbReference>
<dbReference type="PANTHER" id="PTHR24367">
    <property type="entry name" value="LEUCINE-RICH REPEAT-CONTAINING PROTEIN"/>
    <property type="match status" value="1"/>
</dbReference>
<reference evidence="5" key="1">
    <citation type="submission" date="2022-01" db="EMBL/GenBank/DDBJ databases">
        <authorList>
            <person name="Braso-Vives M."/>
        </authorList>
    </citation>
    <scope>NUCLEOTIDE SEQUENCE</scope>
</reference>
<dbReference type="AlphaFoldDB" id="A0A8J9VYV4"/>
<dbReference type="InterPro" id="IPR032675">
    <property type="entry name" value="LRR_dom_sf"/>
</dbReference>
<accession>A0A8J9VYV4</accession>
<dbReference type="Proteomes" id="UP000838412">
    <property type="component" value="Chromosome 11"/>
</dbReference>
<gene>
    <name evidence="5" type="primary">SLITRK6</name>
    <name evidence="5" type="ORF">BLAG_LOCUS3651</name>
</gene>
<dbReference type="Pfam" id="PF13855">
    <property type="entry name" value="LRR_8"/>
    <property type="match status" value="1"/>
</dbReference>
<dbReference type="SMART" id="SM00369">
    <property type="entry name" value="LRR_TYP"/>
    <property type="match status" value="4"/>
</dbReference>